<dbReference type="Pfam" id="PF01872">
    <property type="entry name" value="RibD_C"/>
    <property type="match status" value="1"/>
</dbReference>
<dbReference type="InterPro" id="IPR002734">
    <property type="entry name" value="RibDG_C"/>
</dbReference>
<dbReference type="InterPro" id="IPR024072">
    <property type="entry name" value="DHFR-like_dom_sf"/>
</dbReference>
<dbReference type="SUPFAM" id="SSF53597">
    <property type="entry name" value="Dihydrofolate reductase-like"/>
    <property type="match status" value="1"/>
</dbReference>
<feature type="domain" description="Bacterial bifunctional deaminase-reductase C-terminal" evidence="1">
    <location>
        <begin position="4"/>
        <end position="176"/>
    </location>
</feature>
<name>A0A4Y3WSJ7_9PSEU</name>
<dbReference type="OrthoDB" id="7949219at2"/>
<dbReference type="PANTHER" id="PTHR38011">
    <property type="entry name" value="DIHYDROFOLATE REDUCTASE FAMILY PROTEIN (AFU_ORTHOLOGUE AFUA_8G06820)"/>
    <property type="match status" value="1"/>
</dbReference>
<dbReference type="GO" id="GO:0008703">
    <property type="term" value="F:5-amino-6-(5-phosphoribosylamino)uracil reductase activity"/>
    <property type="evidence" value="ECO:0007669"/>
    <property type="project" value="InterPro"/>
</dbReference>
<dbReference type="InterPro" id="IPR050765">
    <property type="entry name" value="Riboflavin_Biosynth_HTPR"/>
</dbReference>
<accession>A0A4Y3WSJ7</accession>
<evidence type="ECO:0000259" key="1">
    <source>
        <dbReference type="Pfam" id="PF01872"/>
    </source>
</evidence>
<dbReference type="RefSeq" id="WP_141279760.1">
    <property type="nucleotide sequence ID" value="NZ_BAAARZ010000047.1"/>
</dbReference>
<comment type="caution">
    <text evidence="2">The sequence shown here is derived from an EMBL/GenBank/DDBJ whole genome shotgun (WGS) entry which is preliminary data.</text>
</comment>
<proteinExistence type="predicted"/>
<keyword evidence="3" id="KW-1185">Reference proteome</keyword>
<dbReference type="Gene3D" id="3.40.430.10">
    <property type="entry name" value="Dihydrofolate Reductase, subunit A"/>
    <property type="match status" value="1"/>
</dbReference>
<dbReference type="GO" id="GO:0009231">
    <property type="term" value="P:riboflavin biosynthetic process"/>
    <property type="evidence" value="ECO:0007669"/>
    <property type="project" value="InterPro"/>
</dbReference>
<dbReference type="EMBL" id="BJNG01000027">
    <property type="protein sequence ID" value="GEC21080.1"/>
    <property type="molecule type" value="Genomic_DNA"/>
</dbReference>
<gene>
    <name evidence="2" type="ORF">PHY01_33630</name>
</gene>
<reference evidence="2 3" key="1">
    <citation type="submission" date="2019-06" db="EMBL/GenBank/DDBJ databases">
        <title>Whole genome shotgun sequence of Pseudonocardia hydrocarbonoxydans NBRC 14498.</title>
        <authorList>
            <person name="Hosoyama A."/>
            <person name="Uohara A."/>
            <person name="Ohji S."/>
            <person name="Ichikawa N."/>
        </authorList>
    </citation>
    <scope>NUCLEOTIDE SEQUENCE [LARGE SCALE GENOMIC DNA]</scope>
    <source>
        <strain evidence="2 3">NBRC 14498</strain>
    </source>
</reference>
<sequence length="189" mass="20722">MGTLVYSMNISLDGYIEDPTGDIAFSEPDEEVHRFANDQTRDTAAFLFGRGLYDVMEEFWTAPERADGEEVEAEFARLYTETPRIVFSDSLTSVAPGCRLVRRADAVEEVLRLKAGTDGELGLGGAGLAASLIDLIDEFRPSVVPVFCGGGKPYVPPGTDLRLRLLEQRTFGSGTVYLRYARLRSSDGV</sequence>
<dbReference type="Proteomes" id="UP000320338">
    <property type="component" value="Unassembled WGS sequence"/>
</dbReference>
<dbReference type="PANTHER" id="PTHR38011:SF11">
    <property type="entry name" value="2,5-DIAMINO-6-RIBOSYLAMINO-4(3H)-PYRIMIDINONE 5'-PHOSPHATE REDUCTASE"/>
    <property type="match status" value="1"/>
</dbReference>
<organism evidence="2 3">
    <name type="scientific">Pseudonocardia hydrocarbonoxydans</name>
    <dbReference type="NCBI Taxonomy" id="76726"/>
    <lineage>
        <taxon>Bacteria</taxon>
        <taxon>Bacillati</taxon>
        <taxon>Actinomycetota</taxon>
        <taxon>Actinomycetes</taxon>
        <taxon>Pseudonocardiales</taxon>
        <taxon>Pseudonocardiaceae</taxon>
        <taxon>Pseudonocardia</taxon>
    </lineage>
</organism>
<protein>
    <submittedName>
        <fullName evidence="2">Deaminase</fullName>
    </submittedName>
</protein>
<dbReference type="AlphaFoldDB" id="A0A4Y3WSJ7"/>
<evidence type="ECO:0000313" key="2">
    <source>
        <dbReference type="EMBL" id="GEC21080.1"/>
    </source>
</evidence>
<evidence type="ECO:0000313" key="3">
    <source>
        <dbReference type="Proteomes" id="UP000320338"/>
    </source>
</evidence>